<evidence type="ECO:0000256" key="4">
    <source>
        <dbReference type="ARBA" id="ARBA00023054"/>
    </source>
</evidence>
<dbReference type="GO" id="GO:0042030">
    <property type="term" value="F:ATPase inhibitor activity"/>
    <property type="evidence" value="ECO:0007669"/>
    <property type="project" value="InterPro"/>
</dbReference>
<dbReference type="OrthoDB" id="5532350at2759"/>
<comment type="subcellular location">
    <subcellularLocation>
        <location evidence="1">Mitochondrion</location>
    </subcellularLocation>
</comment>
<reference evidence="9" key="1">
    <citation type="submission" date="2021-03" db="EMBL/GenBank/DDBJ databases">
        <authorList>
            <person name="Tagirdzhanova G."/>
        </authorList>
    </citation>
    <scope>NUCLEOTIDE SEQUENCE</scope>
</reference>
<evidence type="ECO:0000313" key="9">
    <source>
        <dbReference type="EMBL" id="CAF9913222.1"/>
    </source>
</evidence>
<name>A0A8H3I342_9LECA</name>
<keyword evidence="4 7" id="KW-0175">Coiled coil</keyword>
<dbReference type="PANTHER" id="PTHR48417:SF1">
    <property type="entry name" value="ATP SYNTHASE F1 SUBUNIT EPSILON"/>
    <property type="match status" value="1"/>
</dbReference>
<dbReference type="PANTHER" id="PTHR48417">
    <property type="entry name" value="ATP SYNTHASE F1 SUBUNIT EPSILON"/>
    <property type="match status" value="1"/>
</dbReference>
<dbReference type="AlphaFoldDB" id="A0A8H3I342"/>
<feature type="coiled-coil region" evidence="7">
    <location>
        <begin position="63"/>
        <end position="97"/>
    </location>
</feature>
<comment type="function">
    <text evidence="6">Inhibits the enzyme activity of ATPase.</text>
</comment>
<dbReference type="InterPro" id="IPR007648">
    <property type="entry name" value="ATPase_inhibitor_mt"/>
</dbReference>
<evidence type="ECO:0000256" key="1">
    <source>
        <dbReference type="ARBA" id="ARBA00004173"/>
    </source>
</evidence>
<evidence type="ECO:0000313" key="10">
    <source>
        <dbReference type="Proteomes" id="UP000664521"/>
    </source>
</evidence>
<keyword evidence="10" id="KW-1185">Reference proteome</keyword>
<accession>A0A8H3I342</accession>
<dbReference type="Proteomes" id="UP000664521">
    <property type="component" value="Unassembled WGS sequence"/>
</dbReference>
<organism evidence="9 10">
    <name type="scientific">Heterodermia speciosa</name>
    <dbReference type="NCBI Taxonomy" id="116794"/>
    <lineage>
        <taxon>Eukaryota</taxon>
        <taxon>Fungi</taxon>
        <taxon>Dikarya</taxon>
        <taxon>Ascomycota</taxon>
        <taxon>Pezizomycotina</taxon>
        <taxon>Lecanoromycetes</taxon>
        <taxon>OSLEUM clade</taxon>
        <taxon>Lecanoromycetidae</taxon>
        <taxon>Caliciales</taxon>
        <taxon>Physciaceae</taxon>
        <taxon>Heterodermia</taxon>
    </lineage>
</organism>
<dbReference type="Gene3D" id="1.20.5.500">
    <property type="entry name" value="Single helix bin"/>
    <property type="match status" value="1"/>
</dbReference>
<proteinExistence type="inferred from homology"/>
<evidence type="ECO:0000256" key="7">
    <source>
        <dbReference type="SAM" id="Coils"/>
    </source>
</evidence>
<evidence type="ECO:0000256" key="8">
    <source>
        <dbReference type="SAM" id="MobiDB-lite"/>
    </source>
</evidence>
<evidence type="ECO:0000256" key="3">
    <source>
        <dbReference type="ARBA" id="ARBA00022946"/>
    </source>
</evidence>
<feature type="region of interest" description="Disordered" evidence="8">
    <location>
        <begin position="24"/>
        <end position="58"/>
    </location>
</feature>
<dbReference type="GO" id="GO:0005739">
    <property type="term" value="C:mitochondrion"/>
    <property type="evidence" value="ECO:0007669"/>
    <property type="project" value="UniProtKB-SubCell"/>
</dbReference>
<comment type="caution">
    <text evidence="9">The sequence shown here is derived from an EMBL/GenBank/DDBJ whole genome shotgun (WGS) entry which is preliminary data.</text>
</comment>
<sequence length="104" mass="11488">MIRQTLVQAIKPALRAPLLTCRTLSTSSTRLAEGDTGAPKSGGSAQGDAFSKREQADENLYMRQKEQEKLQALKEKIKEHKKHLEELEKNVEIQGSKAGKGAQK</sequence>
<dbReference type="Pfam" id="PF04568">
    <property type="entry name" value="IATP"/>
    <property type="match status" value="1"/>
</dbReference>
<gene>
    <name evidence="9" type="ORF">HETSPECPRED_001363</name>
</gene>
<evidence type="ECO:0000256" key="5">
    <source>
        <dbReference type="ARBA" id="ARBA00023128"/>
    </source>
</evidence>
<dbReference type="EMBL" id="CAJPDS010000012">
    <property type="protein sequence ID" value="CAF9913222.1"/>
    <property type="molecule type" value="Genomic_DNA"/>
</dbReference>
<evidence type="ECO:0000256" key="2">
    <source>
        <dbReference type="ARBA" id="ARBA00010901"/>
    </source>
</evidence>
<evidence type="ECO:0000256" key="6">
    <source>
        <dbReference type="RuleBase" id="RU368087"/>
    </source>
</evidence>
<comment type="similarity">
    <text evidence="2 6">Belongs to the ATPase inhibitor family.</text>
</comment>
<keyword evidence="3" id="KW-0809">Transit peptide</keyword>
<keyword evidence="5" id="KW-0496">Mitochondrion</keyword>
<protein>
    <recommendedName>
        <fullName evidence="6">ATPase inhibitor, mitochondrial</fullName>
    </recommendedName>
</protein>
<dbReference type="SUPFAM" id="SSF64602">
    <property type="entry name" value="F1 ATPase inhibitor, IF1, C-terminal domain"/>
    <property type="match status" value="1"/>
</dbReference>